<name>A0AAD8XQC1_GLOAC</name>
<proteinExistence type="predicted"/>
<keyword evidence="2" id="KW-1185">Reference proteome</keyword>
<sequence length="225" mass="25326">MYPSLVGHRVTRRRLGNLQNRVIHCFFAARNILPVTNSNEIGQIRCLPWGPFSLFPLSHSHQDGKNGHWSLWFGFPRAVGILTDPWPLVCWSRMSPRTMSCQPGTQVVEPAGHQLALFGCFFATTKTATRQVCRALATYSISVRIENLREATGGKAGLMGRKSADATGQMMGKSRQLDSIRWLSQHSQPAQRVLGWAQATCHPIKTHRCPYFVRLVVVFRLSHFS</sequence>
<dbReference type="Proteomes" id="UP001244207">
    <property type="component" value="Unassembled WGS sequence"/>
</dbReference>
<evidence type="ECO:0000313" key="1">
    <source>
        <dbReference type="EMBL" id="KAK1731487.1"/>
    </source>
</evidence>
<accession>A0AAD8XQC1</accession>
<protein>
    <submittedName>
        <fullName evidence="1">Uncharacterized protein</fullName>
    </submittedName>
</protein>
<dbReference type="RefSeq" id="XP_060371542.1">
    <property type="nucleotide sequence ID" value="XM_060506910.1"/>
</dbReference>
<evidence type="ECO:0000313" key="2">
    <source>
        <dbReference type="Proteomes" id="UP001244207"/>
    </source>
</evidence>
<gene>
    <name evidence="1" type="ORF">BDZ83DRAFT_597669</name>
</gene>
<reference evidence="1" key="1">
    <citation type="submission" date="2021-12" db="EMBL/GenBank/DDBJ databases">
        <title>Comparative genomics, transcriptomics and evolutionary studies reveal genomic signatures of adaptation to plant cell wall in hemibiotrophic fungi.</title>
        <authorList>
            <consortium name="DOE Joint Genome Institute"/>
            <person name="Baroncelli R."/>
            <person name="Diaz J.F."/>
            <person name="Benocci T."/>
            <person name="Peng M."/>
            <person name="Battaglia E."/>
            <person name="Haridas S."/>
            <person name="Andreopoulos W."/>
            <person name="Labutti K."/>
            <person name="Pangilinan J."/>
            <person name="Floch G.L."/>
            <person name="Makela M.R."/>
            <person name="Henrissat B."/>
            <person name="Grigoriev I.V."/>
            <person name="Crouch J.A."/>
            <person name="De Vries R.P."/>
            <person name="Sukno S.A."/>
            <person name="Thon M.R."/>
        </authorList>
    </citation>
    <scope>NUCLEOTIDE SEQUENCE</scope>
    <source>
        <strain evidence="1">CBS 112980</strain>
    </source>
</reference>
<comment type="caution">
    <text evidence="1">The sequence shown here is derived from an EMBL/GenBank/DDBJ whole genome shotgun (WGS) entry which is preliminary data.</text>
</comment>
<dbReference type="EMBL" id="JAHMHS010000002">
    <property type="protein sequence ID" value="KAK1731487.1"/>
    <property type="molecule type" value="Genomic_DNA"/>
</dbReference>
<dbReference type="GeneID" id="85390809"/>
<organism evidence="1 2">
    <name type="scientific">Glomerella acutata</name>
    <name type="common">Colletotrichum acutatum</name>
    <dbReference type="NCBI Taxonomy" id="27357"/>
    <lineage>
        <taxon>Eukaryota</taxon>
        <taxon>Fungi</taxon>
        <taxon>Dikarya</taxon>
        <taxon>Ascomycota</taxon>
        <taxon>Pezizomycotina</taxon>
        <taxon>Sordariomycetes</taxon>
        <taxon>Hypocreomycetidae</taxon>
        <taxon>Glomerellales</taxon>
        <taxon>Glomerellaceae</taxon>
        <taxon>Colletotrichum</taxon>
        <taxon>Colletotrichum acutatum species complex</taxon>
    </lineage>
</organism>
<dbReference type="AlphaFoldDB" id="A0AAD8XQC1"/>